<proteinExistence type="predicted"/>
<name>A0A1I3EP86_9PLAN</name>
<feature type="transmembrane region" description="Helical" evidence="2">
    <location>
        <begin position="107"/>
        <end position="130"/>
    </location>
</feature>
<keyword evidence="4" id="KW-1185">Reference proteome</keyword>
<keyword evidence="2" id="KW-1133">Transmembrane helix</keyword>
<dbReference type="Gene3D" id="2.40.50.870">
    <property type="entry name" value="Protein of unknown function (DUF3299)"/>
    <property type="match status" value="1"/>
</dbReference>
<dbReference type="AlphaFoldDB" id="A0A1I3EP86"/>
<feature type="region of interest" description="Disordered" evidence="1">
    <location>
        <begin position="1"/>
        <end position="25"/>
    </location>
</feature>
<keyword evidence="2" id="KW-0472">Membrane</keyword>
<keyword evidence="2" id="KW-0812">Transmembrane</keyword>
<protein>
    <recommendedName>
        <fullName evidence="5">DUF4190 domain-containing protein</fullName>
    </recommendedName>
</protein>
<organism evidence="3 4">
    <name type="scientific">Planctomicrobium piriforme</name>
    <dbReference type="NCBI Taxonomy" id="1576369"/>
    <lineage>
        <taxon>Bacteria</taxon>
        <taxon>Pseudomonadati</taxon>
        <taxon>Planctomycetota</taxon>
        <taxon>Planctomycetia</taxon>
        <taxon>Planctomycetales</taxon>
        <taxon>Planctomycetaceae</taxon>
        <taxon>Planctomicrobium</taxon>
    </lineage>
</organism>
<dbReference type="Proteomes" id="UP000199518">
    <property type="component" value="Unassembled WGS sequence"/>
</dbReference>
<accession>A0A1I3EP86</accession>
<dbReference type="STRING" id="1576369.SAMN05421753_104303"/>
<reference evidence="4" key="1">
    <citation type="submission" date="2016-10" db="EMBL/GenBank/DDBJ databases">
        <authorList>
            <person name="Varghese N."/>
            <person name="Submissions S."/>
        </authorList>
    </citation>
    <scope>NUCLEOTIDE SEQUENCE [LARGE SCALE GENOMIC DNA]</scope>
    <source>
        <strain evidence="4">DSM 26348</strain>
    </source>
</reference>
<dbReference type="OrthoDB" id="279013at2"/>
<feature type="transmembrane region" description="Helical" evidence="2">
    <location>
        <begin position="73"/>
        <end position="95"/>
    </location>
</feature>
<sequence length="265" mass="28849">MQTAQIPTAEVNAPSTDRSQPASVPVPEAVAEVRPVLRSAASEPELNEFSYRPVPVIAVVGLMLALLSSAAVFIWLVLPLCLVAFVISVLGFWVIRRSRGGYGGTGVAISGMFLAFVFFTGGIGFQVYAYQTEVPPGYQRVSFSQDISDKGMRYEDGKVSAPPEVAELDGKKVFLKGYIYQTGQLENLGAFLFVKDNADCCFGGKPKLWDRLGVVMQEGKTINYRAGKVAVAGTFRLNPKFQGDNELEPIYIIEGDHFSGRVSDF</sequence>
<evidence type="ECO:0000313" key="3">
    <source>
        <dbReference type="EMBL" id="SFI00501.1"/>
    </source>
</evidence>
<evidence type="ECO:0000256" key="1">
    <source>
        <dbReference type="SAM" id="MobiDB-lite"/>
    </source>
</evidence>
<gene>
    <name evidence="3" type="ORF">SAMN05421753_104303</name>
</gene>
<dbReference type="RefSeq" id="WP_092048735.1">
    <property type="nucleotide sequence ID" value="NZ_FOQD01000004.1"/>
</dbReference>
<dbReference type="EMBL" id="FOQD01000004">
    <property type="protein sequence ID" value="SFI00501.1"/>
    <property type="molecule type" value="Genomic_DNA"/>
</dbReference>
<evidence type="ECO:0000256" key="2">
    <source>
        <dbReference type="SAM" id="Phobius"/>
    </source>
</evidence>
<evidence type="ECO:0008006" key="5">
    <source>
        <dbReference type="Google" id="ProtNLM"/>
    </source>
</evidence>
<evidence type="ECO:0000313" key="4">
    <source>
        <dbReference type="Proteomes" id="UP000199518"/>
    </source>
</evidence>